<dbReference type="AlphaFoldDB" id="A0A1X7URH3"/>
<dbReference type="PROSITE" id="PS50076">
    <property type="entry name" value="DNAJ_2"/>
    <property type="match status" value="1"/>
</dbReference>
<dbReference type="InterPro" id="IPR001623">
    <property type="entry name" value="DnaJ_domain"/>
</dbReference>
<dbReference type="EnsemblMetazoa" id="XM_011405986.2">
    <property type="protein sequence ID" value="XP_011404288.1"/>
    <property type="gene ID" value="LOC105312950"/>
</dbReference>
<dbReference type="InterPro" id="IPR018253">
    <property type="entry name" value="DnaJ_domain_CS"/>
</dbReference>
<evidence type="ECO:0000313" key="2">
    <source>
        <dbReference type="EnsemblMetazoa" id="Aqu2.1.29992_001"/>
    </source>
</evidence>
<keyword evidence="3" id="KW-1185">Reference proteome</keyword>
<organism evidence="2">
    <name type="scientific">Amphimedon queenslandica</name>
    <name type="common">Sponge</name>
    <dbReference type="NCBI Taxonomy" id="400682"/>
    <lineage>
        <taxon>Eukaryota</taxon>
        <taxon>Metazoa</taxon>
        <taxon>Porifera</taxon>
        <taxon>Demospongiae</taxon>
        <taxon>Heteroscleromorpha</taxon>
        <taxon>Haplosclerida</taxon>
        <taxon>Niphatidae</taxon>
        <taxon>Amphimedon</taxon>
    </lineage>
</organism>
<dbReference type="PRINTS" id="PR00625">
    <property type="entry name" value="JDOMAIN"/>
</dbReference>
<dbReference type="EnsemblMetazoa" id="Aqu2.1.29992_001">
    <property type="protein sequence ID" value="Aqu2.1.29992_001"/>
    <property type="gene ID" value="Aqu2.1.29992"/>
</dbReference>
<dbReference type="InterPro" id="IPR052763">
    <property type="entry name" value="DnaJ_C4"/>
</dbReference>
<dbReference type="Pfam" id="PF00226">
    <property type="entry name" value="DnaJ"/>
    <property type="match status" value="1"/>
</dbReference>
<dbReference type="SUPFAM" id="SSF46565">
    <property type="entry name" value="Chaperone J-domain"/>
    <property type="match status" value="1"/>
</dbReference>
<dbReference type="STRING" id="400682.A0A1X7URH3"/>
<dbReference type="eggNOG" id="KOG0715">
    <property type="taxonomic scope" value="Eukaryota"/>
</dbReference>
<reference evidence="2" key="2">
    <citation type="submission" date="2017-05" db="UniProtKB">
        <authorList>
            <consortium name="EnsemblMetazoa"/>
        </authorList>
    </citation>
    <scope>IDENTIFICATION</scope>
</reference>
<proteinExistence type="predicted"/>
<dbReference type="PANTHER" id="PTHR44825:SF1">
    <property type="entry name" value="DNAJ HOMOLOG SUBFAMILY C MEMBER 4"/>
    <property type="match status" value="1"/>
</dbReference>
<dbReference type="CDD" id="cd06257">
    <property type="entry name" value="DnaJ"/>
    <property type="match status" value="1"/>
</dbReference>
<dbReference type="OMA" id="KHAEFQE"/>
<dbReference type="PANTHER" id="PTHR44825">
    <property type="match status" value="1"/>
</dbReference>
<sequence>MSYFFGHRLNLKRRGLPLLSCRFKTFYEVLSVPKNASKEEIKDSFFTLSKKYHPDSNPSHPPPKELFIELNEAYSTLSDSSLRRQYDRELAMAEYYRRNGGPSYEKNPTSSSSYGPSSNYGFRTTTYYYYEPTDRARSPKEVQKSHFRVVKYLLLLMSVVTIVHSIRINWAHKKFKKWQEEESRMNSLIYERVREKAKNSSVEEQLLALAEKVKESNRIR</sequence>
<dbReference type="KEGG" id="aqu:105312950"/>
<dbReference type="PROSITE" id="PS00636">
    <property type="entry name" value="DNAJ_1"/>
    <property type="match status" value="1"/>
</dbReference>
<dbReference type="Proteomes" id="UP000007879">
    <property type="component" value="Unassembled WGS sequence"/>
</dbReference>
<dbReference type="InParanoid" id="A0A1X7URH3"/>
<feature type="domain" description="J" evidence="1">
    <location>
        <begin position="25"/>
        <end position="90"/>
    </location>
</feature>
<protein>
    <recommendedName>
        <fullName evidence="1">J domain-containing protein</fullName>
    </recommendedName>
</protein>
<evidence type="ECO:0000313" key="3">
    <source>
        <dbReference type="Proteomes" id="UP000007879"/>
    </source>
</evidence>
<gene>
    <name evidence="2" type="primary">105312950</name>
</gene>
<dbReference type="OrthoDB" id="552049at2759"/>
<dbReference type="SMART" id="SM00271">
    <property type="entry name" value="DnaJ"/>
    <property type="match status" value="1"/>
</dbReference>
<dbReference type="InterPro" id="IPR036869">
    <property type="entry name" value="J_dom_sf"/>
</dbReference>
<reference evidence="3" key="1">
    <citation type="journal article" date="2010" name="Nature">
        <title>The Amphimedon queenslandica genome and the evolution of animal complexity.</title>
        <authorList>
            <person name="Srivastava M."/>
            <person name="Simakov O."/>
            <person name="Chapman J."/>
            <person name="Fahey B."/>
            <person name="Gauthier M.E."/>
            <person name="Mitros T."/>
            <person name="Richards G.S."/>
            <person name="Conaco C."/>
            <person name="Dacre M."/>
            <person name="Hellsten U."/>
            <person name="Larroux C."/>
            <person name="Putnam N.H."/>
            <person name="Stanke M."/>
            <person name="Adamska M."/>
            <person name="Darling A."/>
            <person name="Degnan S.M."/>
            <person name="Oakley T.H."/>
            <person name="Plachetzki D.C."/>
            <person name="Zhai Y."/>
            <person name="Adamski M."/>
            <person name="Calcino A."/>
            <person name="Cummins S.F."/>
            <person name="Goodstein D.M."/>
            <person name="Harris C."/>
            <person name="Jackson D.J."/>
            <person name="Leys S.P."/>
            <person name="Shu S."/>
            <person name="Woodcroft B.J."/>
            <person name="Vervoort M."/>
            <person name="Kosik K.S."/>
            <person name="Manning G."/>
            <person name="Degnan B.M."/>
            <person name="Rokhsar D.S."/>
        </authorList>
    </citation>
    <scope>NUCLEOTIDE SEQUENCE [LARGE SCALE GENOMIC DNA]</scope>
</reference>
<accession>A0A1X7URH3</accession>
<dbReference type="Gene3D" id="1.10.287.110">
    <property type="entry name" value="DnaJ domain"/>
    <property type="match status" value="1"/>
</dbReference>
<name>A0A1X7URH3_AMPQE</name>
<evidence type="ECO:0000259" key="1">
    <source>
        <dbReference type="PROSITE" id="PS50076"/>
    </source>
</evidence>